<evidence type="ECO:0000313" key="2">
    <source>
        <dbReference type="EMBL" id="SEA08018.1"/>
    </source>
</evidence>
<reference evidence="2 3" key="1">
    <citation type="submission" date="2016-10" db="EMBL/GenBank/DDBJ databases">
        <authorList>
            <person name="de Groot N.N."/>
        </authorList>
    </citation>
    <scope>NUCLEOTIDE SEQUENCE [LARGE SCALE GENOMIC DNA]</scope>
    <source>
        <strain evidence="2 3">DSM 23581</strain>
    </source>
</reference>
<keyword evidence="3" id="KW-1185">Reference proteome</keyword>
<evidence type="ECO:0000259" key="1">
    <source>
        <dbReference type="Pfam" id="PF09413"/>
    </source>
</evidence>
<gene>
    <name evidence="2" type="ORF">SAMN05421540_10369</name>
</gene>
<feature type="domain" description="DUF2007" evidence="1">
    <location>
        <begin position="4"/>
        <end position="63"/>
    </location>
</feature>
<dbReference type="Gene3D" id="3.30.70.790">
    <property type="entry name" value="UreE, C-terminal domain"/>
    <property type="match status" value="1"/>
</dbReference>
<protein>
    <submittedName>
        <fullName evidence="2">Putative signal transducing protein</fullName>
    </submittedName>
</protein>
<evidence type="ECO:0000313" key="3">
    <source>
        <dbReference type="Proteomes" id="UP000198820"/>
    </source>
</evidence>
<dbReference type="Pfam" id="PF09413">
    <property type="entry name" value="DUF2007"/>
    <property type="match status" value="1"/>
</dbReference>
<proteinExistence type="predicted"/>
<dbReference type="AlphaFoldDB" id="A0A1H3YAS3"/>
<dbReference type="InterPro" id="IPR011322">
    <property type="entry name" value="N-reg_PII-like_a/b"/>
</dbReference>
<organism evidence="2 3">
    <name type="scientific">Psychroflexus halocasei</name>
    <dbReference type="NCBI Taxonomy" id="908615"/>
    <lineage>
        <taxon>Bacteria</taxon>
        <taxon>Pseudomonadati</taxon>
        <taxon>Bacteroidota</taxon>
        <taxon>Flavobacteriia</taxon>
        <taxon>Flavobacteriales</taxon>
        <taxon>Flavobacteriaceae</taxon>
        <taxon>Psychroflexus</taxon>
    </lineage>
</organism>
<name>A0A1H3YAS3_9FLAO</name>
<dbReference type="EMBL" id="FNQF01000003">
    <property type="protein sequence ID" value="SEA08018.1"/>
    <property type="molecule type" value="Genomic_DNA"/>
</dbReference>
<accession>A0A1H3YAS3</accession>
<sequence>MLEKVFTTQSKIEAMGIKHLLEEEGIELQYIDKTDRSYAGLFGYIEIRVDESDKEKASSLIDSYFEKE</sequence>
<dbReference type="SUPFAM" id="SSF54913">
    <property type="entry name" value="GlnB-like"/>
    <property type="match status" value="1"/>
</dbReference>
<dbReference type="RefSeq" id="WP_093240332.1">
    <property type="nucleotide sequence ID" value="NZ_FNQF01000003.1"/>
</dbReference>
<dbReference type="InterPro" id="IPR018551">
    <property type="entry name" value="DUF2007"/>
</dbReference>
<dbReference type="Proteomes" id="UP000198820">
    <property type="component" value="Unassembled WGS sequence"/>
</dbReference>
<dbReference type="STRING" id="908615.SAMN05421540_10369"/>